<name>A0A7L2J2H3_9PICI</name>
<dbReference type="PANTHER" id="PTHR48001">
    <property type="entry name" value="OLFACTORY RECEPTOR"/>
    <property type="match status" value="1"/>
</dbReference>
<feature type="non-terminal residue" evidence="7">
    <location>
        <position position="97"/>
    </location>
</feature>
<evidence type="ECO:0000256" key="4">
    <source>
        <dbReference type="ARBA" id="ARBA00023136"/>
    </source>
</evidence>
<feature type="transmembrane region" description="Helical" evidence="5">
    <location>
        <begin position="37"/>
        <end position="60"/>
    </location>
</feature>
<dbReference type="PROSITE" id="PS50262">
    <property type="entry name" value="G_PROTEIN_RECEP_F1_2"/>
    <property type="match status" value="1"/>
</dbReference>
<reference evidence="7 8" key="1">
    <citation type="submission" date="2019-09" db="EMBL/GenBank/DDBJ databases">
        <title>Bird 10,000 Genomes (B10K) Project - Family phase.</title>
        <authorList>
            <person name="Zhang G."/>
        </authorList>
    </citation>
    <scope>NUCLEOTIDE SEQUENCE [LARGE SCALE GENOMIC DNA]</scope>
    <source>
        <strain evidence="7">B10K-DU-001-42</strain>
        <tissue evidence="7">Muscle</tissue>
    </source>
</reference>
<proteinExistence type="predicted"/>
<feature type="transmembrane region" description="Helical" evidence="5">
    <location>
        <begin position="72"/>
        <end position="94"/>
    </location>
</feature>
<evidence type="ECO:0000256" key="5">
    <source>
        <dbReference type="SAM" id="Phobius"/>
    </source>
</evidence>
<sequence>PPQPSMAAPGEKVALGNFSRGTEFILLGLSDRRELQVLLFTFLLLAYLMVLLGNFLIILAVRSDPKLSSPMYLLLCNLSFLDICCTSVVSPRMLVDL</sequence>
<protein>
    <submittedName>
        <fullName evidence="7">OR4KF protein</fullName>
    </submittedName>
</protein>
<evidence type="ECO:0000256" key="1">
    <source>
        <dbReference type="ARBA" id="ARBA00004370"/>
    </source>
</evidence>
<evidence type="ECO:0000256" key="2">
    <source>
        <dbReference type="ARBA" id="ARBA00022692"/>
    </source>
</evidence>
<evidence type="ECO:0000256" key="3">
    <source>
        <dbReference type="ARBA" id="ARBA00022989"/>
    </source>
</evidence>
<evidence type="ECO:0000313" key="7">
    <source>
        <dbReference type="EMBL" id="NXR16391.1"/>
    </source>
</evidence>
<dbReference type="GO" id="GO:0016020">
    <property type="term" value="C:membrane"/>
    <property type="evidence" value="ECO:0007669"/>
    <property type="project" value="UniProtKB-SubCell"/>
</dbReference>
<dbReference type="SUPFAM" id="SSF81321">
    <property type="entry name" value="Family A G protein-coupled receptor-like"/>
    <property type="match status" value="1"/>
</dbReference>
<organism evidence="7 8">
    <name type="scientific">Semnornis frantzii</name>
    <dbReference type="NCBI Taxonomy" id="91796"/>
    <lineage>
        <taxon>Eukaryota</taxon>
        <taxon>Metazoa</taxon>
        <taxon>Chordata</taxon>
        <taxon>Craniata</taxon>
        <taxon>Vertebrata</taxon>
        <taxon>Euteleostomi</taxon>
        <taxon>Archelosauria</taxon>
        <taxon>Archosauria</taxon>
        <taxon>Dinosauria</taxon>
        <taxon>Saurischia</taxon>
        <taxon>Theropoda</taxon>
        <taxon>Coelurosauria</taxon>
        <taxon>Aves</taxon>
        <taxon>Neognathae</taxon>
        <taxon>Neoaves</taxon>
        <taxon>Telluraves</taxon>
        <taxon>Coraciimorphae</taxon>
        <taxon>Piciformes</taxon>
        <taxon>Ramphastidae</taxon>
        <taxon>Semnornis</taxon>
    </lineage>
</organism>
<keyword evidence="3 5" id="KW-1133">Transmembrane helix</keyword>
<dbReference type="Gene3D" id="1.20.1070.10">
    <property type="entry name" value="Rhodopsin 7-helix transmembrane proteins"/>
    <property type="match status" value="1"/>
</dbReference>
<dbReference type="OrthoDB" id="6145535at2759"/>
<comment type="subcellular location">
    <subcellularLocation>
        <location evidence="1">Membrane</location>
    </subcellularLocation>
</comment>
<keyword evidence="8" id="KW-1185">Reference proteome</keyword>
<dbReference type="Proteomes" id="UP000536381">
    <property type="component" value="Unassembled WGS sequence"/>
</dbReference>
<accession>A0A7L2J2H3</accession>
<dbReference type="AlphaFoldDB" id="A0A7L2J2H3"/>
<feature type="domain" description="G-protein coupled receptors family 1 profile" evidence="6">
    <location>
        <begin position="53"/>
        <end position="97"/>
    </location>
</feature>
<keyword evidence="2 5" id="KW-0812">Transmembrane</keyword>
<evidence type="ECO:0000259" key="6">
    <source>
        <dbReference type="PROSITE" id="PS50262"/>
    </source>
</evidence>
<comment type="caution">
    <text evidence="7">The sequence shown here is derived from an EMBL/GenBank/DDBJ whole genome shotgun (WGS) entry which is preliminary data.</text>
</comment>
<gene>
    <name evidence="7" type="primary">Or4k15</name>
    <name evidence="7" type="ORF">SEMFRA_R11852</name>
</gene>
<evidence type="ECO:0000313" key="8">
    <source>
        <dbReference type="Proteomes" id="UP000536381"/>
    </source>
</evidence>
<dbReference type="InterPro" id="IPR017452">
    <property type="entry name" value="GPCR_Rhodpsn_7TM"/>
</dbReference>
<dbReference type="EMBL" id="VWYK01248853">
    <property type="protein sequence ID" value="NXR16391.1"/>
    <property type="molecule type" value="Genomic_DNA"/>
</dbReference>
<keyword evidence="4 5" id="KW-0472">Membrane</keyword>
<feature type="non-terminal residue" evidence="7">
    <location>
        <position position="1"/>
    </location>
</feature>